<comment type="caution">
    <text evidence="2">The sequence shown here is derived from an EMBL/GenBank/DDBJ whole genome shotgun (WGS) entry which is preliminary data.</text>
</comment>
<name>A0A8J3VC52_9ACTN</name>
<evidence type="ECO:0000256" key="1">
    <source>
        <dbReference type="SAM" id="Phobius"/>
    </source>
</evidence>
<proteinExistence type="predicted"/>
<evidence type="ECO:0000313" key="3">
    <source>
        <dbReference type="Proteomes" id="UP000630097"/>
    </source>
</evidence>
<gene>
    <name evidence="2" type="ORF">Pka01_77530</name>
</gene>
<protein>
    <submittedName>
        <fullName evidence="2">Uncharacterized protein</fullName>
    </submittedName>
</protein>
<evidence type="ECO:0000313" key="2">
    <source>
        <dbReference type="EMBL" id="GIG84626.1"/>
    </source>
</evidence>
<organism evidence="2 3">
    <name type="scientific">Planotetraspora kaengkrachanensis</name>
    <dbReference type="NCBI Taxonomy" id="575193"/>
    <lineage>
        <taxon>Bacteria</taxon>
        <taxon>Bacillati</taxon>
        <taxon>Actinomycetota</taxon>
        <taxon>Actinomycetes</taxon>
        <taxon>Streptosporangiales</taxon>
        <taxon>Streptosporangiaceae</taxon>
        <taxon>Planotetraspora</taxon>
    </lineage>
</organism>
<reference evidence="2 3" key="1">
    <citation type="submission" date="2021-01" db="EMBL/GenBank/DDBJ databases">
        <title>Whole genome shotgun sequence of Planotetraspora kaengkrachanensis NBRC 104272.</title>
        <authorList>
            <person name="Komaki H."/>
            <person name="Tamura T."/>
        </authorList>
    </citation>
    <scope>NUCLEOTIDE SEQUENCE [LARGE SCALE GENOMIC DNA]</scope>
    <source>
        <strain evidence="2 3">NBRC 104272</strain>
    </source>
</reference>
<keyword evidence="1" id="KW-0472">Membrane</keyword>
<dbReference type="Proteomes" id="UP000630097">
    <property type="component" value="Unassembled WGS sequence"/>
</dbReference>
<accession>A0A8J3VC52</accession>
<feature type="transmembrane region" description="Helical" evidence="1">
    <location>
        <begin position="126"/>
        <end position="145"/>
    </location>
</feature>
<keyword evidence="3" id="KW-1185">Reference proteome</keyword>
<dbReference type="AlphaFoldDB" id="A0A8J3VC52"/>
<keyword evidence="1" id="KW-0812">Transmembrane</keyword>
<feature type="transmembrane region" description="Helical" evidence="1">
    <location>
        <begin position="7"/>
        <end position="32"/>
    </location>
</feature>
<dbReference type="EMBL" id="BONV01000055">
    <property type="protein sequence ID" value="GIG84626.1"/>
    <property type="molecule type" value="Genomic_DNA"/>
</dbReference>
<keyword evidence="1" id="KW-1133">Transmembrane helix</keyword>
<sequence length="153" mass="17674">MRRTDWAIGLCLHLVLLAVLLWGVLVILASVVPRERSAEEFWAKSKAGQVTYVAEKRDYSTPGEPRVDLRWSTGPLTWYHSTDLYSRNQHEHSFRYGWHEVVHRRAYEGTGRWLLSVWPLRVPAPGTGPVVQIAWCFALLVMLVTKRTHLANR</sequence>